<feature type="non-terminal residue" evidence="1">
    <location>
        <position position="1"/>
    </location>
</feature>
<organism evidence="1">
    <name type="scientific">marine sediment metagenome</name>
    <dbReference type="NCBI Taxonomy" id="412755"/>
    <lineage>
        <taxon>unclassified sequences</taxon>
        <taxon>metagenomes</taxon>
        <taxon>ecological metagenomes</taxon>
    </lineage>
</organism>
<name>X0X546_9ZZZZ</name>
<reference evidence="1" key="1">
    <citation type="journal article" date="2014" name="Front. Microbiol.">
        <title>High frequency of phylogenetically diverse reductive dehalogenase-homologous genes in deep subseafloor sedimentary metagenomes.</title>
        <authorList>
            <person name="Kawai M."/>
            <person name="Futagami T."/>
            <person name="Toyoda A."/>
            <person name="Takaki Y."/>
            <person name="Nishi S."/>
            <person name="Hori S."/>
            <person name="Arai W."/>
            <person name="Tsubouchi T."/>
            <person name="Morono Y."/>
            <person name="Uchiyama I."/>
            <person name="Ito T."/>
            <person name="Fujiyama A."/>
            <person name="Inagaki F."/>
            <person name="Takami H."/>
        </authorList>
    </citation>
    <scope>NUCLEOTIDE SEQUENCE</scope>
    <source>
        <strain evidence="1">Expedition CK06-06</strain>
    </source>
</reference>
<protein>
    <submittedName>
        <fullName evidence="1">Uncharacterized protein</fullName>
    </submittedName>
</protein>
<accession>X0X546</accession>
<sequence>ILDINPVTYKGFVEDRISYQRELAKIKGLLLD</sequence>
<dbReference type="EMBL" id="BARS01031612">
    <property type="protein sequence ID" value="GAG20116.1"/>
    <property type="molecule type" value="Genomic_DNA"/>
</dbReference>
<dbReference type="AlphaFoldDB" id="X0X546"/>
<gene>
    <name evidence="1" type="ORF">S01H1_49173</name>
</gene>
<comment type="caution">
    <text evidence="1">The sequence shown here is derived from an EMBL/GenBank/DDBJ whole genome shotgun (WGS) entry which is preliminary data.</text>
</comment>
<proteinExistence type="predicted"/>
<evidence type="ECO:0000313" key="1">
    <source>
        <dbReference type="EMBL" id="GAG20116.1"/>
    </source>
</evidence>